<dbReference type="Pfam" id="PF13511">
    <property type="entry name" value="DUF4124"/>
    <property type="match status" value="1"/>
</dbReference>
<organism evidence="4 5">
    <name type="scientific">Parahaliea mediterranea</name>
    <dbReference type="NCBI Taxonomy" id="651086"/>
    <lineage>
        <taxon>Bacteria</taxon>
        <taxon>Pseudomonadati</taxon>
        <taxon>Pseudomonadota</taxon>
        <taxon>Gammaproteobacteria</taxon>
        <taxon>Cellvibrionales</taxon>
        <taxon>Halieaceae</taxon>
        <taxon>Parahaliea</taxon>
    </lineage>
</organism>
<comment type="caution">
    <text evidence="4">The sequence shown here is derived from an EMBL/GenBank/DDBJ whole genome shotgun (WGS) entry which is preliminary data.</text>
</comment>
<feature type="signal peptide" evidence="2">
    <location>
        <begin position="1"/>
        <end position="19"/>
    </location>
</feature>
<evidence type="ECO:0000256" key="2">
    <source>
        <dbReference type="SAM" id="SignalP"/>
    </source>
</evidence>
<evidence type="ECO:0000259" key="3">
    <source>
        <dbReference type="Pfam" id="PF13511"/>
    </source>
</evidence>
<keyword evidence="2" id="KW-0732">Signal</keyword>
<dbReference type="AlphaFoldDB" id="A0A939IP85"/>
<evidence type="ECO:0000256" key="1">
    <source>
        <dbReference type="SAM" id="MobiDB-lite"/>
    </source>
</evidence>
<feature type="domain" description="DUF4124" evidence="3">
    <location>
        <begin position="16"/>
        <end position="65"/>
    </location>
</feature>
<reference evidence="4" key="1">
    <citation type="submission" date="2021-02" db="EMBL/GenBank/DDBJ databases">
        <title>PHA producing bacteria isolated from coastal sediment in Guangdong, Shenzhen.</title>
        <authorList>
            <person name="Zheng W."/>
            <person name="Yu S."/>
            <person name="Huang Y."/>
        </authorList>
    </citation>
    <scope>NUCLEOTIDE SEQUENCE</scope>
    <source>
        <strain evidence="4">TN14-10</strain>
    </source>
</reference>
<dbReference type="Proteomes" id="UP000664303">
    <property type="component" value="Unassembled WGS sequence"/>
</dbReference>
<dbReference type="RefSeq" id="WP_206562243.1">
    <property type="nucleotide sequence ID" value="NZ_JAFKCZ010000018.1"/>
</dbReference>
<protein>
    <submittedName>
        <fullName evidence="4">DUF4124 domain-containing protein</fullName>
    </submittedName>
</protein>
<feature type="region of interest" description="Disordered" evidence="1">
    <location>
        <begin position="75"/>
        <end position="100"/>
    </location>
</feature>
<proteinExistence type="predicted"/>
<dbReference type="EMBL" id="JAFKCZ010000018">
    <property type="protein sequence ID" value="MBN7798797.1"/>
    <property type="molecule type" value="Genomic_DNA"/>
</dbReference>
<gene>
    <name evidence="4" type="ORF">JYP50_19505</name>
</gene>
<sequence>MNIRLLLLALITATTTAQAAPATVYKTVDDRGHVTFSDTPPEDGAATETLQIHTPEPLTDAASRQRLDNMRATTDRMAADRRQREQHRAQLREEARKASQVADRAPVDRYYSELYNPGYYPYPVYHPRRHHHSRSRPDIRPPLRGGALHRNAQLMRPILPRD</sequence>
<evidence type="ECO:0000313" key="4">
    <source>
        <dbReference type="EMBL" id="MBN7798797.1"/>
    </source>
</evidence>
<evidence type="ECO:0000313" key="5">
    <source>
        <dbReference type="Proteomes" id="UP000664303"/>
    </source>
</evidence>
<accession>A0A939IP85</accession>
<name>A0A939IP85_9GAMM</name>
<keyword evidence="5" id="KW-1185">Reference proteome</keyword>
<feature type="chain" id="PRO_5037257560" evidence="2">
    <location>
        <begin position="20"/>
        <end position="162"/>
    </location>
</feature>
<dbReference type="InterPro" id="IPR025392">
    <property type="entry name" value="DUF4124"/>
</dbReference>
<feature type="compositionally biased region" description="Basic and acidic residues" evidence="1">
    <location>
        <begin position="75"/>
        <end position="97"/>
    </location>
</feature>